<dbReference type="Proteomes" id="UP000821866">
    <property type="component" value="Chromosome 10"/>
</dbReference>
<feature type="domain" description="TMC" evidence="7">
    <location>
        <begin position="420"/>
        <end position="521"/>
    </location>
</feature>
<feature type="transmembrane region" description="Helical" evidence="6">
    <location>
        <begin position="585"/>
        <end position="607"/>
    </location>
</feature>
<evidence type="ECO:0000256" key="4">
    <source>
        <dbReference type="ARBA" id="ARBA00022989"/>
    </source>
</evidence>
<dbReference type="VEuPathDB" id="VectorBase:LOC119180380"/>
<gene>
    <name evidence="8" type="ORF">HPB51_009995</name>
</gene>
<dbReference type="PANTHER" id="PTHR23302">
    <property type="entry name" value="TRANSMEMBRANE CHANNEL-RELATED"/>
    <property type="match status" value="1"/>
</dbReference>
<keyword evidence="5 6" id="KW-0472">Membrane</keyword>
<evidence type="ECO:0000259" key="7">
    <source>
        <dbReference type="Pfam" id="PF07810"/>
    </source>
</evidence>
<evidence type="ECO:0000256" key="5">
    <source>
        <dbReference type="ARBA" id="ARBA00023136"/>
    </source>
</evidence>
<evidence type="ECO:0000256" key="6">
    <source>
        <dbReference type="SAM" id="Phobius"/>
    </source>
</evidence>
<sequence length="650" mass="74395">MKNARRIAEEMGMEEAKADAKAVEEQAEEFLEEFHGQIKRTSWAKRYAEMVLEVTFRDPYVSRDPYAMKKASELGRDITAWLTMWSSSLKTIEGHFGTGVVSYFLFLRWLLLLNVLMFVLPALFIVTPHWILPTVFEPNETMASTSVTGDFTFSVPTLPSTMAWSVRLSRPNQLSEEAMSDIWEPGNRTLKKMQQCYDEYYLLVTSQTKGGISPLQDFLQGTGWLELTALFAGRYINSVDHIAGTKLRYNFPLAYVLTNVACFVLCLLLMVRYTTAGVRESLLVSEGKLHRYCNMVFASWDFCITDERTARLKHVSIVQELKRQSQAQTTHKTLALVIQFVPSLVITGLNIIVPALFSKLIRLENYSVAYQVKLTLLRTVFLRFTSIFVLLVSLSKQINCSPVREDNCLEGDGDCKKPICWETAVGQQIYKLTMLDFIVGVTLVFVVECPRKLIFTRCQCKLAKVIGPQEFNIPNRVLDLVYSQTLCWLGTFYCPFLPAITFIKYFIIFYVQKTRAWLSRRQALRLLVAYFRMQTPSCFQLPRIQPSLSCGPFQKFSFTWKVVPNVINSWKDHPWGWYVVKAVDFLTSVAFGVPVVAVLAISIYYYYSVAAAHAHMEKVLKDKLVLEGKDKQFLLARITEVARQRPSSTA</sequence>
<feature type="transmembrane region" description="Helical" evidence="6">
    <location>
        <begin position="109"/>
        <end position="132"/>
    </location>
</feature>
<feature type="transmembrane region" description="Helical" evidence="6">
    <location>
        <begin position="486"/>
        <end position="511"/>
    </location>
</feature>
<evidence type="ECO:0000313" key="9">
    <source>
        <dbReference type="Proteomes" id="UP000821866"/>
    </source>
</evidence>
<evidence type="ECO:0000256" key="1">
    <source>
        <dbReference type="ARBA" id="ARBA00004141"/>
    </source>
</evidence>
<reference evidence="8" key="2">
    <citation type="submission" date="2021-09" db="EMBL/GenBank/DDBJ databases">
        <authorList>
            <person name="Jia N."/>
            <person name="Wang J."/>
            <person name="Shi W."/>
            <person name="Du L."/>
            <person name="Sun Y."/>
            <person name="Zhan W."/>
            <person name="Jiang J."/>
            <person name="Wang Q."/>
            <person name="Zhang B."/>
            <person name="Ji P."/>
            <person name="Sakyi L.B."/>
            <person name="Cui X."/>
            <person name="Yuan T."/>
            <person name="Jiang B."/>
            <person name="Yang W."/>
            <person name="Lam T.T.-Y."/>
            <person name="Chang Q."/>
            <person name="Ding S."/>
            <person name="Wang X."/>
            <person name="Zhu J."/>
            <person name="Ruan X."/>
            <person name="Zhao L."/>
            <person name="Wei J."/>
            <person name="Que T."/>
            <person name="Du C."/>
            <person name="Cheng J."/>
            <person name="Dai P."/>
            <person name="Han X."/>
            <person name="Huang E."/>
            <person name="Gao Y."/>
            <person name="Liu J."/>
            <person name="Shao H."/>
            <person name="Ye R."/>
            <person name="Li L."/>
            <person name="Wei W."/>
            <person name="Wang X."/>
            <person name="Wang C."/>
            <person name="Huo Q."/>
            <person name="Li W."/>
            <person name="Guo W."/>
            <person name="Chen H."/>
            <person name="Chen S."/>
            <person name="Zhou L."/>
            <person name="Zhou L."/>
            <person name="Ni X."/>
            <person name="Tian J."/>
            <person name="Zhou Y."/>
            <person name="Sheng Y."/>
            <person name="Liu T."/>
            <person name="Pan Y."/>
            <person name="Xia L."/>
            <person name="Li J."/>
            <person name="Zhao F."/>
            <person name="Cao W."/>
        </authorList>
    </citation>
    <scope>NUCLEOTIDE SEQUENCE</scope>
    <source>
        <strain evidence="8">Rmic-2018</strain>
        <tissue evidence="8">Larvae</tissue>
    </source>
</reference>
<dbReference type="InterPro" id="IPR038900">
    <property type="entry name" value="TMC"/>
</dbReference>
<comment type="similarity">
    <text evidence="2">Belongs to the TMC family.</text>
</comment>
<proteinExistence type="inferred from homology"/>
<evidence type="ECO:0000256" key="3">
    <source>
        <dbReference type="ARBA" id="ARBA00022692"/>
    </source>
</evidence>
<dbReference type="GO" id="GO:0008381">
    <property type="term" value="F:mechanosensitive monoatomic ion channel activity"/>
    <property type="evidence" value="ECO:0007669"/>
    <property type="project" value="TreeGrafter"/>
</dbReference>
<reference evidence="8" key="1">
    <citation type="journal article" date="2020" name="Cell">
        <title>Large-Scale Comparative Analyses of Tick Genomes Elucidate Their Genetic Diversity and Vector Capacities.</title>
        <authorList>
            <consortium name="Tick Genome and Microbiome Consortium (TIGMIC)"/>
            <person name="Jia N."/>
            <person name="Wang J."/>
            <person name="Shi W."/>
            <person name="Du L."/>
            <person name="Sun Y."/>
            <person name="Zhan W."/>
            <person name="Jiang J.F."/>
            <person name="Wang Q."/>
            <person name="Zhang B."/>
            <person name="Ji P."/>
            <person name="Bell-Sakyi L."/>
            <person name="Cui X.M."/>
            <person name="Yuan T.T."/>
            <person name="Jiang B.G."/>
            <person name="Yang W.F."/>
            <person name="Lam T.T."/>
            <person name="Chang Q.C."/>
            <person name="Ding S.J."/>
            <person name="Wang X.J."/>
            <person name="Zhu J.G."/>
            <person name="Ruan X.D."/>
            <person name="Zhao L."/>
            <person name="Wei J.T."/>
            <person name="Ye R.Z."/>
            <person name="Que T.C."/>
            <person name="Du C.H."/>
            <person name="Zhou Y.H."/>
            <person name="Cheng J.X."/>
            <person name="Dai P.F."/>
            <person name="Guo W.B."/>
            <person name="Han X.H."/>
            <person name="Huang E.J."/>
            <person name="Li L.F."/>
            <person name="Wei W."/>
            <person name="Gao Y.C."/>
            <person name="Liu J.Z."/>
            <person name="Shao H.Z."/>
            <person name="Wang X."/>
            <person name="Wang C.C."/>
            <person name="Yang T.C."/>
            <person name="Huo Q.B."/>
            <person name="Li W."/>
            <person name="Chen H.Y."/>
            <person name="Chen S.E."/>
            <person name="Zhou L.G."/>
            <person name="Ni X.B."/>
            <person name="Tian J.H."/>
            <person name="Sheng Y."/>
            <person name="Liu T."/>
            <person name="Pan Y.S."/>
            <person name="Xia L.Y."/>
            <person name="Li J."/>
            <person name="Zhao F."/>
            <person name="Cao W.C."/>
        </authorList>
    </citation>
    <scope>NUCLEOTIDE SEQUENCE</scope>
    <source>
        <strain evidence="8">Rmic-2018</strain>
    </source>
</reference>
<keyword evidence="3 6" id="KW-0812">Transmembrane</keyword>
<feature type="transmembrane region" description="Helical" evidence="6">
    <location>
        <begin position="253"/>
        <end position="271"/>
    </location>
</feature>
<organism evidence="8 9">
    <name type="scientific">Rhipicephalus microplus</name>
    <name type="common">Cattle tick</name>
    <name type="synonym">Boophilus microplus</name>
    <dbReference type="NCBI Taxonomy" id="6941"/>
    <lineage>
        <taxon>Eukaryota</taxon>
        <taxon>Metazoa</taxon>
        <taxon>Ecdysozoa</taxon>
        <taxon>Arthropoda</taxon>
        <taxon>Chelicerata</taxon>
        <taxon>Arachnida</taxon>
        <taxon>Acari</taxon>
        <taxon>Parasitiformes</taxon>
        <taxon>Ixodida</taxon>
        <taxon>Ixodoidea</taxon>
        <taxon>Ixodidae</taxon>
        <taxon>Rhipicephalinae</taxon>
        <taxon>Rhipicephalus</taxon>
        <taxon>Boophilus</taxon>
    </lineage>
</organism>
<protein>
    <recommendedName>
        <fullName evidence="7">TMC domain-containing protein</fullName>
    </recommendedName>
</protein>
<dbReference type="InterPro" id="IPR012496">
    <property type="entry name" value="TMC_dom"/>
</dbReference>
<dbReference type="PANTHER" id="PTHR23302:SF24">
    <property type="entry name" value="TMC DOMAIN-CONTAINING PROTEIN"/>
    <property type="match status" value="1"/>
</dbReference>
<keyword evidence="4 6" id="KW-1133">Transmembrane helix</keyword>
<dbReference type="Pfam" id="PF07810">
    <property type="entry name" value="TMC"/>
    <property type="match status" value="1"/>
</dbReference>
<dbReference type="GO" id="GO:0005886">
    <property type="term" value="C:plasma membrane"/>
    <property type="evidence" value="ECO:0007669"/>
    <property type="project" value="InterPro"/>
</dbReference>
<feature type="transmembrane region" description="Helical" evidence="6">
    <location>
        <begin position="333"/>
        <end position="356"/>
    </location>
</feature>
<feature type="transmembrane region" description="Helical" evidence="6">
    <location>
        <begin position="376"/>
        <end position="394"/>
    </location>
</feature>
<evidence type="ECO:0000256" key="2">
    <source>
        <dbReference type="ARBA" id="ARBA00006510"/>
    </source>
</evidence>
<name>A0A9J6ETP1_RHIMP</name>
<accession>A0A9J6ETP1</accession>
<dbReference type="EMBL" id="JABSTU010000002">
    <property type="protein sequence ID" value="KAH8037440.1"/>
    <property type="molecule type" value="Genomic_DNA"/>
</dbReference>
<evidence type="ECO:0000313" key="8">
    <source>
        <dbReference type="EMBL" id="KAH8037440.1"/>
    </source>
</evidence>
<keyword evidence="9" id="KW-1185">Reference proteome</keyword>
<comment type="caution">
    <text evidence="8">The sequence shown here is derived from an EMBL/GenBank/DDBJ whole genome shotgun (WGS) entry which is preliminary data.</text>
</comment>
<comment type="subcellular location">
    <subcellularLocation>
        <location evidence="1">Membrane</location>
        <topology evidence="1">Multi-pass membrane protein</topology>
    </subcellularLocation>
</comment>
<dbReference type="AlphaFoldDB" id="A0A9J6ETP1"/>